<dbReference type="Pfam" id="PF01739">
    <property type="entry name" value="CheR"/>
    <property type="match status" value="1"/>
</dbReference>
<dbReference type="SMART" id="SM00138">
    <property type="entry name" value="MeTrc"/>
    <property type="match status" value="1"/>
</dbReference>
<proteinExistence type="predicted"/>
<feature type="domain" description="CheB-type methylesterase" evidence="9">
    <location>
        <begin position="26"/>
        <end position="216"/>
    </location>
</feature>
<protein>
    <recommendedName>
        <fullName evidence="2">protein-glutamate O-methyltransferase</fullName>
        <ecNumber evidence="2">2.1.1.80</ecNumber>
    </recommendedName>
</protein>
<dbReference type="GO" id="GO:0032259">
    <property type="term" value="P:methylation"/>
    <property type="evidence" value="ECO:0007669"/>
    <property type="project" value="UniProtKB-KW"/>
</dbReference>
<feature type="coiled-coil region" evidence="7">
    <location>
        <begin position="667"/>
        <end position="754"/>
    </location>
</feature>
<evidence type="ECO:0000259" key="9">
    <source>
        <dbReference type="PROSITE" id="PS50122"/>
    </source>
</evidence>
<dbReference type="Gene3D" id="3.40.50.180">
    <property type="entry name" value="Methylesterase CheB, C-terminal domain"/>
    <property type="match status" value="1"/>
</dbReference>
<dbReference type="SUPFAM" id="SSF52738">
    <property type="entry name" value="Methylesterase CheB, C-terminal domain"/>
    <property type="match status" value="1"/>
</dbReference>
<comment type="catalytic activity">
    <reaction evidence="1">
        <text>L-glutamyl-[protein] + S-adenosyl-L-methionine = [protein]-L-glutamate 5-O-methyl ester + S-adenosyl-L-homocysteine</text>
        <dbReference type="Rhea" id="RHEA:24452"/>
        <dbReference type="Rhea" id="RHEA-COMP:10208"/>
        <dbReference type="Rhea" id="RHEA-COMP:10311"/>
        <dbReference type="ChEBI" id="CHEBI:29973"/>
        <dbReference type="ChEBI" id="CHEBI:57856"/>
        <dbReference type="ChEBI" id="CHEBI:59789"/>
        <dbReference type="ChEBI" id="CHEBI:82795"/>
        <dbReference type="EC" id="2.1.1.80"/>
    </reaction>
</comment>
<gene>
    <name evidence="11" type="ORF">U27_05708</name>
</gene>
<dbReference type="Gene3D" id="3.40.50.150">
    <property type="entry name" value="Vaccinia Virus protein VP39"/>
    <property type="match status" value="1"/>
</dbReference>
<dbReference type="Gene3D" id="3.30.450.20">
    <property type="entry name" value="PAS domain"/>
    <property type="match status" value="2"/>
</dbReference>
<dbReference type="GO" id="GO:0005737">
    <property type="term" value="C:cytoplasm"/>
    <property type="evidence" value="ECO:0007669"/>
    <property type="project" value="InterPro"/>
</dbReference>
<dbReference type="InterPro" id="IPR013656">
    <property type="entry name" value="PAS_4"/>
</dbReference>
<dbReference type="InterPro" id="IPR000014">
    <property type="entry name" value="PAS"/>
</dbReference>
<evidence type="ECO:0000256" key="5">
    <source>
        <dbReference type="ARBA" id="ARBA00022691"/>
    </source>
</evidence>
<evidence type="ECO:0000256" key="2">
    <source>
        <dbReference type="ARBA" id="ARBA00012534"/>
    </source>
</evidence>
<dbReference type="Gene3D" id="1.10.155.10">
    <property type="entry name" value="Chemotaxis receptor methyltransferase CheR, N-terminal domain"/>
    <property type="match status" value="1"/>
</dbReference>
<dbReference type="InterPro" id="IPR000673">
    <property type="entry name" value="Sig_transdc_resp-reg_Me-estase"/>
</dbReference>
<feature type="active site" evidence="6">
    <location>
        <position position="66"/>
    </location>
</feature>
<dbReference type="InterPro" id="IPR035965">
    <property type="entry name" value="PAS-like_dom_sf"/>
</dbReference>
<dbReference type="PANTHER" id="PTHR24422:SF27">
    <property type="entry name" value="PROTEIN-GLUTAMATE O-METHYLTRANSFERASE"/>
    <property type="match status" value="1"/>
</dbReference>
<dbReference type="EMBL" id="DF820468">
    <property type="protein sequence ID" value="GAK58733.1"/>
    <property type="molecule type" value="Genomic_DNA"/>
</dbReference>
<dbReference type="CDD" id="cd00130">
    <property type="entry name" value="PAS"/>
    <property type="match status" value="1"/>
</dbReference>
<dbReference type="GO" id="GO:0008983">
    <property type="term" value="F:protein-glutamate O-methyltransferase activity"/>
    <property type="evidence" value="ECO:0007669"/>
    <property type="project" value="UniProtKB-EC"/>
</dbReference>
<dbReference type="GO" id="GO:0006935">
    <property type="term" value="P:chemotaxis"/>
    <property type="evidence" value="ECO:0007669"/>
    <property type="project" value="UniProtKB-UniRule"/>
</dbReference>
<sequence>MPKTQKHETPAEQPAESPPMESAQKPQTQSFPIVGIGASAGGLEALEQFFTNMPGDSHIAFVIIQHLSPKHKSIMGELLQKRTTMQVFEVQDGMTIAPDCIYLNPPDKQVIIIDNTLQLLESVKTQGIHLPIDTFFRSLSEDQGEKAICIVLSGTGSDGTQGLKAIKGAGGMTMVQDEHQAKYDGMPRSAIDSGQVDYVLPVENMPAELLKYVQHSYIEGPAKTSLLTNQFQNYASKIFALIRSQTGHDFSHYKQTTILRRIERRMAVHQIDRLTDYLHYLQQTSAEVDILFKEMLIGVTNFFRDPEAFAVLADQVLPSLLTRKPSDMPLRVWTPGCSTGEEAYSIAILLAELMEQLNKHLSVQIFASDLDAEAIDFARSAVYPESIAADVSSQRLQRFFIKEENTYQVKKQIRDMVVFAVQNLVKDPPFSRLDLICCRNLLIYMDAALQKQLFPLFHYTLVPDGVLFLGPSESIGEFTDLFRPLNTKWKFFARRETKIAEMYVSPAMPFFERRTPPSQEIRGNTPSPGIDLRRLTEKIALEHYTLPCVLLNERSQILYTIGAVDRYLRLTPGEPNFNIVQMAREGLRYKLSAAIQKATKLQTTVVVQGLRVKQNGDYCVVDITVRPLAEPTSAPGFLLVVFEEQYVKHCNAPGDTAQQEKEMDPRVMSLEQELQSTKEYLQTMIEELETSNEELKSMNEELQSVNEELQSTNEELETSKEELQSTNEELMTVNTELQHKVEELSRSNSDINNLLASTDIGTIFLDCSLRIKRFTPSMAKIFNLIQSDVGRPMSDITSTIDNEQLYQDAKEVLDTLIRKEQEILTKNGAWYSIRIMPYRTVENVIDGVVMSFVDVSQLKQAEIAERDARIYTANMIEVVREPLLLLDADLRVRAANTVFYRTFQMTPESMLNKHIYDAGDRQWDIPELRTFLEEIIPHNTTFEDYKVEYTFPTTGTRTIRLNARRIEQEGRRPHLILLTIEVTPHE</sequence>
<dbReference type="PANTHER" id="PTHR24422">
    <property type="entry name" value="CHEMOTAXIS PROTEIN METHYLTRANSFERASE"/>
    <property type="match status" value="1"/>
</dbReference>
<dbReference type="AlphaFoldDB" id="A0A081C2C8"/>
<dbReference type="Pfam" id="PF13596">
    <property type="entry name" value="PAS_10"/>
    <property type="match status" value="1"/>
</dbReference>
<dbReference type="PROSITE" id="PS50123">
    <property type="entry name" value="CHER"/>
    <property type="match status" value="1"/>
</dbReference>
<dbReference type="CDD" id="cd16434">
    <property type="entry name" value="CheB-CheR_fusion"/>
    <property type="match status" value="1"/>
</dbReference>
<evidence type="ECO:0000313" key="11">
    <source>
        <dbReference type="EMBL" id="GAK58733.1"/>
    </source>
</evidence>
<dbReference type="InterPro" id="IPR022641">
    <property type="entry name" value="CheR_N"/>
</dbReference>
<evidence type="ECO:0000256" key="1">
    <source>
        <dbReference type="ARBA" id="ARBA00001541"/>
    </source>
</evidence>
<dbReference type="InterPro" id="IPR036804">
    <property type="entry name" value="CheR_N_sf"/>
</dbReference>
<accession>A0A081C2C8</accession>
<feature type="active site" evidence="6">
    <location>
        <position position="39"/>
    </location>
</feature>
<dbReference type="HOGENOM" id="CLU_000892_0_2_0"/>
<dbReference type="SUPFAM" id="SSF53335">
    <property type="entry name" value="S-adenosyl-L-methionine-dependent methyltransferases"/>
    <property type="match status" value="1"/>
</dbReference>
<keyword evidence="6" id="KW-0378">Hydrolase</keyword>
<evidence type="ECO:0000256" key="8">
    <source>
        <dbReference type="SAM" id="MobiDB-lite"/>
    </source>
</evidence>
<feature type="compositionally biased region" description="Basic and acidic residues" evidence="8">
    <location>
        <begin position="1"/>
        <end position="10"/>
    </location>
</feature>
<reference evidence="11" key="1">
    <citation type="journal article" date="2015" name="PeerJ">
        <title>First genomic representation of candidate bacterial phylum KSB3 points to enhanced environmental sensing as a trigger of wastewater bulking.</title>
        <authorList>
            <person name="Sekiguchi Y."/>
            <person name="Ohashi A."/>
            <person name="Parks D.H."/>
            <person name="Yamauchi T."/>
            <person name="Tyson G.W."/>
            <person name="Hugenholtz P."/>
        </authorList>
    </citation>
    <scope>NUCLEOTIDE SEQUENCE [LARGE SCALE GENOMIC DNA]</scope>
</reference>
<evidence type="ECO:0000256" key="4">
    <source>
        <dbReference type="ARBA" id="ARBA00022679"/>
    </source>
</evidence>
<dbReference type="PROSITE" id="PS50122">
    <property type="entry name" value="CHEB"/>
    <property type="match status" value="1"/>
</dbReference>
<keyword evidence="3 11" id="KW-0489">Methyltransferase</keyword>
<evidence type="ECO:0000256" key="7">
    <source>
        <dbReference type="SAM" id="Coils"/>
    </source>
</evidence>
<keyword evidence="4 11" id="KW-0808">Transferase</keyword>
<evidence type="ECO:0000259" key="10">
    <source>
        <dbReference type="PROSITE" id="PS50123"/>
    </source>
</evidence>
<dbReference type="PRINTS" id="PR00996">
    <property type="entry name" value="CHERMTFRASE"/>
</dbReference>
<dbReference type="InterPro" id="IPR022642">
    <property type="entry name" value="CheR_C"/>
</dbReference>
<dbReference type="InterPro" id="IPR050903">
    <property type="entry name" value="Bact_Chemotaxis_MeTrfase"/>
</dbReference>
<feature type="active site" evidence="6">
    <location>
        <position position="158"/>
    </location>
</feature>
<dbReference type="InterPro" id="IPR035909">
    <property type="entry name" value="CheB_C"/>
</dbReference>
<feature type="domain" description="CheR-type methyltransferase" evidence="10">
    <location>
        <begin position="241"/>
        <end position="498"/>
    </location>
</feature>
<dbReference type="SUPFAM" id="SSF55785">
    <property type="entry name" value="PYP-like sensor domain (PAS domain)"/>
    <property type="match status" value="2"/>
</dbReference>
<keyword evidence="5" id="KW-0949">S-adenosyl-L-methionine</keyword>
<dbReference type="InterPro" id="IPR000780">
    <property type="entry name" value="CheR_MeTrfase"/>
</dbReference>
<dbReference type="SMART" id="SM00091">
    <property type="entry name" value="PAS"/>
    <property type="match status" value="2"/>
</dbReference>
<dbReference type="GO" id="GO:0008984">
    <property type="term" value="F:protein-glutamate methylesterase activity"/>
    <property type="evidence" value="ECO:0007669"/>
    <property type="project" value="InterPro"/>
</dbReference>
<dbReference type="eggNOG" id="COG2201">
    <property type="taxonomic scope" value="Bacteria"/>
</dbReference>
<evidence type="ECO:0000256" key="3">
    <source>
        <dbReference type="ARBA" id="ARBA00022603"/>
    </source>
</evidence>
<dbReference type="Proteomes" id="UP000030661">
    <property type="component" value="Unassembled WGS sequence"/>
</dbReference>
<dbReference type="InterPro" id="IPR029063">
    <property type="entry name" value="SAM-dependent_MTases_sf"/>
</dbReference>
<keyword evidence="7" id="KW-0175">Coiled coil</keyword>
<evidence type="ECO:0000313" key="12">
    <source>
        <dbReference type="Proteomes" id="UP000030661"/>
    </source>
</evidence>
<dbReference type="STRING" id="1499967.U27_05708"/>
<dbReference type="Pfam" id="PF03705">
    <property type="entry name" value="CheR_N"/>
    <property type="match status" value="1"/>
</dbReference>
<organism evidence="11">
    <name type="scientific">Vecturithrix granuli</name>
    <dbReference type="NCBI Taxonomy" id="1499967"/>
    <lineage>
        <taxon>Bacteria</taxon>
        <taxon>Candidatus Moduliflexota</taxon>
        <taxon>Candidatus Vecturitrichia</taxon>
        <taxon>Candidatus Vecturitrichales</taxon>
        <taxon>Candidatus Vecturitrichaceae</taxon>
        <taxon>Candidatus Vecturithrix</taxon>
    </lineage>
</organism>
<keyword evidence="12" id="KW-1185">Reference proteome</keyword>
<dbReference type="Pfam" id="PF08448">
    <property type="entry name" value="PAS_4"/>
    <property type="match status" value="1"/>
</dbReference>
<keyword evidence="6" id="KW-0145">Chemotaxis</keyword>
<dbReference type="EC" id="2.1.1.80" evidence="2"/>
<dbReference type="GO" id="GO:0000156">
    <property type="term" value="F:phosphorelay response regulator activity"/>
    <property type="evidence" value="ECO:0007669"/>
    <property type="project" value="InterPro"/>
</dbReference>
<dbReference type="Pfam" id="PF01339">
    <property type="entry name" value="CheB_methylest"/>
    <property type="match status" value="1"/>
</dbReference>
<dbReference type="eggNOG" id="COG1352">
    <property type="taxonomic scope" value="Bacteria"/>
</dbReference>
<evidence type="ECO:0000256" key="6">
    <source>
        <dbReference type="PROSITE-ProRule" id="PRU00050"/>
    </source>
</evidence>
<feature type="region of interest" description="Disordered" evidence="8">
    <location>
        <begin position="1"/>
        <end position="27"/>
    </location>
</feature>
<name>A0A081C2C8_VECG1</name>
<dbReference type="SUPFAM" id="SSF47757">
    <property type="entry name" value="Chemotaxis receptor methyltransferase CheR, N-terminal domain"/>
    <property type="match status" value="1"/>
</dbReference>